<evidence type="ECO:0000256" key="1">
    <source>
        <dbReference type="SAM" id="MobiDB-lite"/>
    </source>
</evidence>
<comment type="caution">
    <text evidence="2">The sequence shown here is derived from an EMBL/GenBank/DDBJ whole genome shotgun (WGS) entry which is preliminary data.</text>
</comment>
<gene>
    <name evidence="2" type="ORF">QBC37DRAFT_432138</name>
</gene>
<protein>
    <submittedName>
        <fullName evidence="2">Uncharacterized protein</fullName>
    </submittedName>
</protein>
<keyword evidence="3" id="KW-1185">Reference proteome</keyword>
<reference evidence="2" key="1">
    <citation type="journal article" date="2023" name="Mol. Phylogenet. Evol.">
        <title>Genome-scale phylogeny and comparative genomics of the fungal order Sordariales.</title>
        <authorList>
            <person name="Hensen N."/>
            <person name="Bonometti L."/>
            <person name="Westerberg I."/>
            <person name="Brannstrom I.O."/>
            <person name="Guillou S."/>
            <person name="Cros-Aarteil S."/>
            <person name="Calhoun S."/>
            <person name="Haridas S."/>
            <person name="Kuo A."/>
            <person name="Mondo S."/>
            <person name="Pangilinan J."/>
            <person name="Riley R."/>
            <person name="LaButti K."/>
            <person name="Andreopoulos B."/>
            <person name="Lipzen A."/>
            <person name="Chen C."/>
            <person name="Yan M."/>
            <person name="Daum C."/>
            <person name="Ng V."/>
            <person name="Clum A."/>
            <person name="Steindorff A."/>
            <person name="Ohm R.A."/>
            <person name="Martin F."/>
            <person name="Silar P."/>
            <person name="Natvig D.O."/>
            <person name="Lalanne C."/>
            <person name="Gautier V."/>
            <person name="Ament-Velasquez S.L."/>
            <person name="Kruys A."/>
            <person name="Hutchinson M.I."/>
            <person name="Powell A.J."/>
            <person name="Barry K."/>
            <person name="Miller A.N."/>
            <person name="Grigoriev I.V."/>
            <person name="Debuchy R."/>
            <person name="Gladieux P."/>
            <person name="Hiltunen Thoren M."/>
            <person name="Johannesson H."/>
        </authorList>
    </citation>
    <scope>NUCLEOTIDE SEQUENCE</scope>
    <source>
        <strain evidence="2">PSN293</strain>
    </source>
</reference>
<dbReference type="EMBL" id="MU858248">
    <property type="protein sequence ID" value="KAK4208346.1"/>
    <property type="molecule type" value="Genomic_DNA"/>
</dbReference>
<reference evidence="2" key="2">
    <citation type="submission" date="2023-05" db="EMBL/GenBank/DDBJ databases">
        <authorList>
            <consortium name="Lawrence Berkeley National Laboratory"/>
            <person name="Steindorff A."/>
            <person name="Hensen N."/>
            <person name="Bonometti L."/>
            <person name="Westerberg I."/>
            <person name="Brannstrom I.O."/>
            <person name="Guillou S."/>
            <person name="Cros-Aarteil S."/>
            <person name="Calhoun S."/>
            <person name="Haridas S."/>
            <person name="Kuo A."/>
            <person name="Mondo S."/>
            <person name="Pangilinan J."/>
            <person name="Riley R."/>
            <person name="Labutti K."/>
            <person name="Andreopoulos B."/>
            <person name="Lipzen A."/>
            <person name="Chen C."/>
            <person name="Yanf M."/>
            <person name="Daum C."/>
            <person name="Ng V."/>
            <person name="Clum A."/>
            <person name="Ohm R."/>
            <person name="Martin F."/>
            <person name="Silar P."/>
            <person name="Natvig D."/>
            <person name="Lalanne C."/>
            <person name="Gautier V."/>
            <person name="Ament-Velasquez S.L."/>
            <person name="Kruys A."/>
            <person name="Hutchinson M.I."/>
            <person name="Powell A.J."/>
            <person name="Barry K."/>
            <person name="Miller A.N."/>
            <person name="Grigoriev I.V."/>
            <person name="Debuchy R."/>
            <person name="Gladieux P."/>
            <person name="Thoren M.H."/>
            <person name="Johannesson H."/>
        </authorList>
    </citation>
    <scope>NUCLEOTIDE SEQUENCE</scope>
    <source>
        <strain evidence="2">PSN293</strain>
    </source>
</reference>
<evidence type="ECO:0000313" key="2">
    <source>
        <dbReference type="EMBL" id="KAK4208346.1"/>
    </source>
</evidence>
<dbReference type="Proteomes" id="UP001301769">
    <property type="component" value="Unassembled WGS sequence"/>
</dbReference>
<accession>A0AAN6XXE5</accession>
<feature type="compositionally biased region" description="Basic and acidic residues" evidence="1">
    <location>
        <begin position="59"/>
        <end position="69"/>
    </location>
</feature>
<name>A0AAN6XXE5_9PEZI</name>
<evidence type="ECO:0000313" key="3">
    <source>
        <dbReference type="Proteomes" id="UP001301769"/>
    </source>
</evidence>
<organism evidence="2 3">
    <name type="scientific">Rhypophila decipiens</name>
    <dbReference type="NCBI Taxonomy" id="261697"/>
    <lineage>
        <taxon>Eukaryota</taxon>
        <taxon>Fungi</taxon>
        <taxon>Dikarya</taxon>
        <taxon>Ascomycota</taxon>
        <taxon>Pezizomycotina</taxon>
        <taxon>Sordariomycetes</taxon>
        <taxon>Sordariomycetidae</taxon>
        <taxon>Sordariales</taxon>
        <taxon>Naviculisporaceae</taxon>
        <taxon>Rhypophila</taxon>
    </lineage>
</organism>
<proteinExistence type="predicted"/>
<feature type="region of interest" description="Disordered" evidence="1">
    <location>
        <begin position="35"/>
        <end position="90"/>
    </location>
</feature>
<sequence>MSPVENPKPIQDRAVLAQHSTDMQNVPLEEVSLQTRQPAAARGMGTFTSPSANPAIQRVENKGERERDANPFTDAQKPHDESDDTSLGLRGGDRGGCCPGRFCFCIPCPLPCDFCII</sequence>
<dbReference type="AlphaFoldDB" id="A0AAN6XXE5"/>